<proteinExistence type="predicted"/>
<evidence type="ECO:0000313" key="2">
    <source>
        <dbReference type="EMBL" id="SHK49869.1"/>
    </source>
</evidence>
<keyword evidence="3" id="KW-1185">Reference proteome</keyword>
<evidence type="ECO:0000256" key="1">
    <source>
        <dbReference type="SAM" id="Phobius"/>
    </source>
</evidence>
<feature type="transmembrane region" description="Helical" evidence="1">
    <location>
        <begin position="128"/>
        <end position="148"/>
    </location>
</feature>
<accession>A0A1M6SZ22</accession>
<gene>
    <name evidence="2" type="ORF">SAMN05444391_1224</name>
</gene>
<dbReference type="RefSeq" id="WP_079654328.1">
    <property type="nucleotide sequence ID" value="NZ_LT670846.1"/>
</dbReference>
<name>A0A1M6SZ22_9AQUI</name>
<feature type="transmembrane region" description="Helical" evidence="1">
    <location>
        <begin position="20"/>
        <end position="43"/>
    </location>
</feature>
<dbReference type="STRING" id="381751.SAMN05444391_1224"/>
<organism evidence="2 3">
    <name type="scientific">Thermocrinis minervae</name>
    <dbReference type="NCBI Taxonomy" id="381751"/>
    <lineage>
        <taxon>Bacteria</taxon>
        <taxon>Pseudomonadati</taxon>
        <taxon>Aquificota</taxon>
        <taxon>Aquificia</taxon>
        <taxon>Aquificales</taxon>
        <taxon>Aquificaceae</taxon>
        <taxon>Thermocrinis</taxon>
    </lineage>
</organism>
<dbReference type="Proteomes" id="UP000189810">
    <property type="component" value="Chromosome I"/>
</dbReference>
<protein>
    <submittedName>
        <fullName evidence="2">Uncharacterized protein</fullName>
    </submittedName>
</protein>
<dbReference type="AlphaFoldDB" id="A0A1M6SZ22"/>
<reference evidence="2 3" key="1">
    <citation type="submission" date="2016-11" db="EMBL/GenBank/DDBJ databases">
        <authorList>
            <person name="Jaros S."/>
            <person name="Januszkiewicz K."/>
            <person name="Wedrychowicz H."/>
        </authorList>
    </citation>
    <scope>NUCLEOTIDE SEQUENCE [LARGE SCALE GENOMIC DNA]</scope>
    <source>
        <strain evidence="2 3">DSM 19557</strain>
    </source>
</reference>
<dbReference type="EMBL" id="LT670846">
    <property type="protein sequence ID" value="SHK49869.1"/>
    <property type="molecule type" value="Genomic_DNA"/>
</dbReference>
<sequence>MNNYMTEEKPIMVLKYQPLRVISFIMFLGIPAIGMGFIGLLFMSKEHSKNLFDYYFVKYFGSVWIIIIGSYLVIDLVNTDRIELYKNKIVKIYRIPLFSDKKEIYLNNDTHIFMTWSSIRLYDKKPTITNRIISFLFIFFSNAFFIHINRFNKKDQERFADFLSEISGRPKEYFLYRSDSSIKPLIIKNKEV</sequence>
<feature type="transmembrane region" description="Helical" evidence="1">
    <location>
        <begin position="55"/>
        <end position="74"/>
    </location>
</feature>
<keyword evidence="1" id="KW-0472">Membrane</keyword>
<keyword evidence="1" id="KW-1133">Transmembrane helix</keyword>
<keyword evidence="1" id="KW-0812">Transmembrane</keyword>
<evidence type="ECO:0000313" key="3">
    <source>
        <dbReference type="Proteomes" id="UP000189810"/>
    </source>
</evidence>